<name>A0A0F7X400_CHLPN</name>
<proteinExistence type="predicted"/>
<accession>A0A0F7X400</accession>
<protein>
    <submittedName>
        <fullName evidence="1">Uncharacterized protein</fullName>
    </submittedName>
</protein>
<dbReference type="AlphaFoldDB" id="A0A0F7X400"/>
<reference evidence="1" key="1">
    <citation type="submission" date="2015-05" db="EMBL/GenBank/DDBJ databases">
        <authorList>
            <person name="Rattei Thomas"/>
        </authorList>
    </citation>
    <scope>NUCLEOTIDE SEQUENCE</scope>
    <source>
        <strain evidence="1">DC9</strain>
    </source>
</reference>
<sequence>MSDPCFLFYFSIPEESLPPDSCRLNQKPKHEHLPSILLKKPIIDYLKITSIYEKAIFNTGLP</sequence>
<gene>
    <name evidence="1" type="ORF">BN1224_DC9_CN_00130</name>
</gene>
<dbReference type="EMBL" id="LN847067">
    <property type="protein sequence ID" value="CRI43207.1"/>
    <property type="molecule type" value="Genomic_DNA"/>
</dbReference>
<evidence type="ECO:0000313" key="1">
    <source>
        <dbReference type="EMBL" id="CRI43207.1"/>
    </source>
</evidence>
<organism evidence="1">
    <name type="scientific">Chlamydia pneumoniae</name>
    <name type="common">Chlamydophila pneumoniae</name>
    <dbReference type="NCBI Taxonomy" id="83558"/>
    <lineage>
        <taxon>Bacteria</taxon>
        <taxon>Pseudomonadati</taxon>
        <taxon>Chlamydiota</taxon>
        <taxon>Chlamydiia</taxon>
        <taxon>Chlamydiales</taxon>
        <taxon>Chlamydiaceae</taxon>
        <taxon>Chlamydia/Chlamydophila group</taxon>
        <taxon>Chlamydia</taxon>
    </lineage>
</organism>